<reference evidence="6" key="1">
    <citation type="journal article" date="2022" name="Plant J.">
        <title>Strategies of tolerance reflected in two North American maple genomes.</title>
        <authorList>
            <person name="McEvoy S.L."/>
            <person name="Sezen U.U."/>
            <person name="Trouern-Trend A."/>
            <person name="McMahon S.M."/>
            <person name="Schaberg P.G."/>
            <person name="Yang J."/>
            <person name="Wegrzyn J.L."/>
            <person name="Swenson N.G."/>
        </authorList>
    </citation>
    <scope>NUCLEOTIDE SEQUENCE</scope>
    <source>
        <strain evidence="6">NS2018</strain>
    </source>
</reference>
<evidence type="ECO:0000313" key="7">
    <source>
        <dbReference type="Proteomes" id="UP001168877"/>
    </source>
</evidence>
<evidence type="ECO:0000313" key="6">
    <source>
        <dbReference type="EMBL" id="KAK0608531.1"/>
    </source>
</evidence>
<organism evidence="6 7">
    <name type="scientific">Acer saccharum</name>
    <name type="common">Sugar maple</name>
    <dbReference type="NCBI Taxonomy" id="4024"/>
    <lineage>
        <taxon>Eukaryota</taxon>
        <taxon>Viridiplantae</taxon>
        <taxon>Streptophyta</taxon>
        <taxon>Embryophyta</taxon>
        <taxon>Tracheophyta</taxon>
        <taxon>Spermatophyta</taxon>
        <taxon>Magnoliopsida</taxon>
        <taxon>eudicotyledons</taxon>
        <taxon>Gunneridae</taxon>
        <taxon>Pentapetalae</taxon>
        <taxon>rosids</taxon>
        <taxon>malvids</taxon>
        <taxon>Sapindales</taxon>
        <taxon>Sapindaceae</taxon>
        <taxon>Hippocastanoideae</taxon>
        <taxon>Acereae</taxon>
        <taxon>Acer</taxon>
    </lineage>
</organism>
<dbReference type="EMBL" id="JAUESC010000001">
    <property type="protein sequence ID" value="KAK0608531.1"/>
    <property type="molecule type" value="Genomic_DNA"/>
</dbReference>
<dbReference type="AlphaFoldDB" id="A0AA39WB83"/>
<accession>A0AA39WB83</accession>
<name>A0AA39WB83_ACESA</name>
<sequence>MIEEMISKELQVNAVHHICELGLVDKFPPVPLLKAFLKNEKKAAIPIFEDPNNAGRAAVYLFFTHLDLTAHKVRSTLRCVIQCIELCKLEVEFPPENLKKHLEKIETAFNL</sequence>
<proteinExistence type="inferred from homology"/>
<dbReference type="Pfam" id="PF07899">
    <property type="entry name" value="Frigida"/>
    <property type="match status" value="1"/>
</dbReference>
<keyword evidence="4 5" id="KW-0287">Flowering</keyword>
<comment type="caution">
    <text evidence="6">The sequence shown here is derived from an EMBL/GenBank/DDBJ whole genome shotgun (WGS) entry which is preliminary data.</text>
</comment>
<evidence type="ECO:0000256" key="4">
    <source>
        <dbReference type="ARBA" id="ARBA00023089"/>
    </source>
</evidence>
<dbReference type="PANTHER" id="PTHR31791">
    <property type="entry name" value="FRIGIDA-LIKE PROTEIN 3-RELATED"/>
    <property type="match status" value="1"/>
</dbReference>
<protein>
    <recommendedName>
        <fullName evidence="5">FRIGIDA-like protein</fullName>
    </recommendedName>
</protein>
<keyword evidence="3 5" id="KW-0221">Differentiation</keyword>
<keyword evidence="7" id="KW-1185">Reference proteome</keyword>
<evidence type="ECO:0000256" key="5">
    <source>
        <dbReference type="RuleBase" id="RU364012"/>
    </source>
</evidence>
<dbReference type="Proteomes" id="UP001168877">
    <property type="component" value="Unassembled WGS sequence"/>
</dbReference>
<dbReference type="GO" id="GO:0030154">
    <property type="term" value="P:cell differentiation"/>
    <property type="evidence" value="ECO:0007669"/>
    <property type="project" value="UniProtKB-KW"/>
</dbReference>
<evidence type="ECO:0000256" key="3">
    <source>
        <dbReference type="ARBA" id="ARBA00022782"/>
    </source>
</evidence>
<dbReference type="InterPro" id="IPR012474">
    <property type="entry name" value="Frigida"/>
</dbReference>
<dbReference type="GO" id="GO:0009908">
    <property type="term" value="P:flower development"/>
    <property type="evidence" value="ECO:0007669"/>
    <property type="project" value="UniProtKB-KW"/>
</dbReference>
<evidence type="ECO:0000256" key="1">
    <source>
        <dbReference type="ARBA" id="ARBA00008956"/>
    </source>
</evidence>
<keyword evidence="2 5" id="KW-0217">Developmental protein</keyword>
<evidence type="ECO:0000256" key="2">
    <source>
        <dbReference type="ARBA" id="ARBA00022473"/>
    </source>
</evidence>
<reference evidence="6" key="2">
    <citation type="submission" date="2023-06" db="EMBL/GenBank/DDBJ databases">
        <authorList>
            <person name="Swenson N.G."/>
            <person name="Wegrzyn J.L."/>
            <person name="Mcevoy S.L."/>
        </authorList>
    </citation>
    <scope>NUCLEOTIDE SEQUENCE</scope>
    <source>
        <strain evidence="6">NS2018</strain>
        <tissue evidence="6">Leaf</tissue>
    </source>
</reference>
<dbReference type="PANTHER" id="PTHR31791:SF2">
    <property type="entry name" value="FRIGIDA-LIKE PROTEIN 4A-RELATED"/>
    <property type="match status" value="1"/>
</dbReference>
<gene>
    <name evidence="6" type="ORF">LWI29_031996</name>
</gene>
<comment type="similarity">
    <text evidence="1 5">Belongs to the Frigida family.</text>
</comment>